<dbReference type="Pfam" id="PF18911">
    <property type="entry name" value="PKD_4"/>
    <property type="match status" value="1"/>
</dbReference>
<dbReference type="Pfam" id="PF02368">
    <property type="entry name" value="Big_2"/>
    <property type="match status" value="3"/>
</dbReference>
<evidence type="ECO:0000256" key="3">
    <source>
        <dbReference type="ARBA" id="ARBA00022801"/>
    </source>
</evidence>
<dbReference type="Gene3D" id="2.60.40.1220">
    <property type="match status" value="14"/>
</dbReference>
<dbReference type="SUPFAM" id="SSF49373">
    <property type="entry name" value="Invasin/intimin cell-adhesion fragments"/>
    <property type="match status" value="3"/>
</dbReference>
<gene>
    <name evidence="7" type="ORF">EZL74_05785</name>
</gene>
<dbReference type="SUPFAM" id="SSF49299">
    <property type="entry name" value="PKD domain"/>
    <property type="match status" value="1"/>
</dbReference>
<keyword evidence="1" id="KW-0645">Protease</keyword>
<organism evidence="7 8">
    <name type="scientific">Flavobacterium silvisoli</name>
    <dbReference type="NCBI Taxonomy" id="2529433"/>
    <lineage>
        <taxon>Bacteria</taxon>
        <taxon>Pseudomonadati</taxon>
        <taxon>Bacteroidota</taxon>
        <taxon>Flavobacteriia</taxon>
        <taxon>Flavobacteriales</taxon>
        <taxon>Flavobacteriaceae</taxon>
        <taxon>Flavobacterium</taxon>
    </lineage>
</organism>
<evidence type="ECO:0000256" key="1">
    <source>
        <dbReference type="ARBA" id="ARBA00022670"/>
    </source>
</evidence>
<dbReference type="Pfam" id="PF01483">
    <property type="entry name" value="P_proprotein"/>
    <property type="match status" value="1"/>
</dbReference>
<dbReference type="Gene3D" id="2.60.120.260">
    <property type="entry name" value="Galactose-binding domain-like"/>
    <property type="match status" value="1"/>
</dbReference>
<evidence type="ECO:0000313" key="8">
    <source>
        <dbReference type="Proteomes" id="UP000293300"/>
    </source>
</evidence>
<dbReference type="InterPro" id="IPR014755">
    <property type="entry name" value="Cu-Rt/internalin_Ig-like"/>
</dbReference>
<keyword evidence="2 4" id="KW-0732">Signal</keyword>
<feature type="signal peptide" evidence="4">
    <location>
        <begin position="1"/>
        <end position="23"/>
    </location>
</feature>
<comment type="caution">
    <text evidence="7">The sequence shown here is derived from an EMBL/GenBank/DDBJ whole genome shotgun (WGS) entry which is preliminary data.</text>
</comment>
<dbReference type="Gene3D" id="2.60.40.1080">
    <property type="match status" value="1"/>
</dbReference>
<dbReference type="EMBL" id="SJPE01000005">
    <property type="protein sequence ID" value="TBX69926.1"/>
    <property type="molecule type" value="Genomic_DNA"/>
</dbReference>
<dbReference type="InterPro" id="IPR008979">
    <property type="entry name" value="Galactose-bd-like_sf"/>
</dbReference>
<dbReference type="CDD" id="cd00146">
    <property type="entry name" value="PKD"/>
    <property type="match status" value="1"/>
</dbReference>
<dbReference type="InterPro" id="IPR008964">
    <property type="entry name" value="Invasin/intimin_cell_adhesion"/>
</dbReference>
<dbReference type="InterPro" id="IPR022409">
    <property type="entry name" value="PKD/Chitinase_dom"/>
</dbReference>
<evidence type="ECO:0000256" key="2">
    <source>
        <dbReference type="ARBA" id="ARBA00022729"/>
    </source>
</evidence>
<dbReference type="RefSeq" id="WP_131475655.1">
    <property type="nucleotide sequence ID" value="NZ_SJPE01000005.1"/>
</dbReference>
<dbReference type="PROSITE" id="PS51829">
    <property type="entry name" value="P_HOMO_B"/>
    <property type="match status" value="1"/>
</dbReference>
<accession>A0A4Q9Z1D2</accession>
<evidence type="ECO:0000259" key="6">
    <source>
        <dbReference type="PROSITE" id="PS51829"/>
    </source>
</evidence>
<evidence type="ECO:0000313" key="7">
    <source>
        <dbReference type="EMBL" id="TBX69926.1"/>
    </source>
</evidence>
<dbReference type="NCBIfam" id="TIGR04131">
    <property type="entry name" value="Bac_Flav_CTERM"/>
    <property type="match status" value="1"/>
</dbReference>
<dbReference type="Gene3D" id="2.60.40.10">
    <property type="entry name" value="Immunoglobulins"/>
    <property type="match status" value="1"/>
</dbReference>
<name>A0A4Q9Z1D2_9FLAO</name>
<keyword evidence="8" id="KW-1185">Reference proteome</keyword>
<dbReference type="SMART" id="SM00089">
    <property type="entry name" value="PKD"/>
    <property type="match status" value="1"/>
</dbReference>
<dbReference type="PROSITE" id="PS50093">
    <property type="entry name" value="PKD"/>
    <property type="match status" value="1"/>
</dbReference>
<dbReference type="SMART" id="SM00635">
    <property type="entry name" value="BID_2"/>
    <property type="match status" value="3"/>
</dbReference>
<keyword evidence="3" id="KW-0378">Hydrolase</keyword>
<dbReference type="InterPro" id="IPR000601">
    <property type="entry name" value="PKD_dom"/>
</dbReference>
<reference evidence="7 8" key="1">
    <citation type="submission" date="2019-02" db="EMBL/GenBank/DDBJ databases">
        <title>Flavobacterium sp. RD-2-33 isolated from forest soil.</title>
        <authorList>
            <person name="Chaudhary D.K."/>
        </authorList>
    </citation>
    <scope>NUCLEOTIDE SEQUENCE [LARGE SCALE GENOMIC DNA]</scope>
    <source>
        <strain evidence="7 8">RD-2-33</strain>
    </source>
</reference>
<dbReference type="GO" id="GO:0004252">
    <property type="term" value="F:serine-type endopeptidase activity"/>
    <property type="evidence" value="ECO:0007669"/>
    <property type="project" value="InterPro"/>
</dbReference>
<dbReference type="InterPro" id="IPR035986">
    <property type="entry name" value="PKD_dom_sf"/>
</dbReference>
<dbReference type="Proteomes" id="UP000293300">
    <property type="component" value="Unassembled WGS sequence"/>
</dbReference>
<dbReference type="SUPFAM" id="SSF49785">
    <property type="entry name" value="Galactose-binding domain-like"/>
    <property type="match status" value="1"/>
</dbReference>
<dbReference type="GO" id="GO:0006508">
    <property type="term" value="P:proteolysis"/>
    <property type="evidence" value="ECO:0007669"/>
    <property type="project" value="UniProtKB-KW"/>
</dbReference>
<feature type="chain" id="PRO_5020374823" evidence="4">
    <location>
        <begin position="24"/>
        <end position="3324"/>
    </location>
</feature>
<feature type="domain" description="P/Homo B" evidence="6">
    <location>
        <begin position="419"/>
        <end position="575"/>
    </location>
</feature>
<dbReference type="InterPro" id="IPR056600">
    <property type="entry name" value="GBD_T9SS_assoc"/>
</dbReference>
<dbReference type="InterPro" id="IPR002884">
    <property type="entry name" value="P_dom"/>
</dbReference>
<sequence length="3324" mass="347482">MKTLILQALLCLNLIGFSNILYAQPANDACSSATPITVTVGSCSSTLYTNVAATSVGDPSIPSCWLPNSLSHSVWFSFVATTADIEISTNFSGSLANTQLAVYSGSCGSLTQIACQEDINAASGLFHTDVVLHGLTIGNTYYLMVDGNGNTTGTFGICAQEALPIGPTLPVQDCVTALTLCNLNSISVPNGTGSVGINQESPSCFGAPGERSSNWYSFTVATSGILQFAITPNSVIDYDFAVFNTTSSCPGTEISCNWNGTTGPGGVTGLGCSGPQCNPTINVTAGQTYTILVDRFTSTSSAGFTLDFTGTTATVTSPNPSFTATTVCIGSPTQFTNTTNGNYTYNWNFGDGFTSTLENPSHTYASAGTYNVTLLLTAVPGGCQNAITLPVTVKPLPIVDAGTAAPVCSGGCTTLNGSTNALGAIEPFSFSNNNTYAIPDNSTTGVYSPVAVSGIIPATINNTSIASVCLSIAHAWDADVDIFLVCPNGTQIELSTDNGGSGDNYTNTCFTPTAVNPITSGVPPFTGTYAPEQAFSLLNGCNANGTWQLFVRDDAGAITGNITGWTITFNNNIPPYTWSPTTAMTNSTTLTPMVCPSSTTTYTLTASNGTGCTTTDTVTVTVNTPVTPTFTAVSPICSGATLAALPTTSNNGITGTWSPALNNTATTTYTFTPAVGQCAVLTTLTIVVNPNISSVFSGVTPICSGATLTPLPTTSNNGITGSWSPALNNTTTTTYTFTPTAGQCATITTLTITVNPNVTPAFTAVTPVCSGATITALPTTSNNGITGTWAPALNNTVTTTYTFTPNSGQCATSTGLTVTVNPNITPTFTVVAPICSGAALAALPTTSNNGISGTWSPTINNTATTPYTFTPTIGQCATTATTSITVNSNPIITGTLTFCNGSTSQLNGSGTPATVNPWISSNTGVATVSSTGLVSGISNGTSTITYTDSNGCSTTTTVTIATNIIPTFTAIAPICSGSTLSALPNTSNNSITGTWTPAINNTATTTYTFTPNTGQCAQSTTLTITVNPNIVPTFTAIAPICSGATLSALPTLSNNGFTGTWSPALNNTSTTTYTFTPTVGQCATTTTLTISVNNNVIPTFTAVAPICSGASLSALPTTSNNGFTGTWSPALNNTATTTYTFTPTTGQCATTTTLTVTVNSNTIPTFTAVAPICSGGTLSALTTTSNNGFTGTWSPALNNTTTTTYTFTPTVGQCATTTTLTININPNITPTFTAIPPICSGGTLSTLPTTSTNGFTGSWSPALNNTTTTTYSFTPTAGQCATTGSLTVTVNPNITPTFNAVAPICSGSTLSALPNISTNGYTGSWSPALNNTTTTTYTFTPTIGQCATSTTITVNVNNNPTISGSLTFCNGSSSQLNGTGTPAIVNPWISSDTSVATVSSTGLVSGISNGTSTITYTDSNGCSTTTTVTIATNILPTFAAVAPICFGETLTALPTTSINSITGIWSPALDNTNTTTYTFTPNAGQCALTTTLTITVNPNVVPTFTAIAPICSGTAISPLPTTSNNGYTGTWSPALNNTATTTYTFTPTSGQCATTTTLTITVNPKITPTFTAVAPICSGATLSALPTTSNNGFTGTWSPALNNTVTTTYTFTPTAGQCANIKKLTITVNPNVTPIFTAVPPVCSGETITPLPTTSTNGYTGSWSPALNNTATTTTTYTFTPTVGQCATTTTLTVTVNPNITPTFTAVTPICSGGTLTPLPTTSNNGYTGNWSPALDNTNTTTYTFTPTAGQCATSATLTITVNPNITPTFTAVSPICSGGTLSSLPTTANNGYTGTWDPALDNTATTTYTFTPTAGQCATPTTLTITVNPKPTISGNLTFCSGSSSQLTGVGTPASANPWISSNTAVATVDNSGLVTGISGGTSSITYTDENGCFVKATVSIVTNILPNFSAVSPICSGAALSALPTTSNNSITGTWSPALDNTATTTYTFTPTAGQCATVSTLTIIVNPNITPTFTAVTPICSGGTLSVLPTTSNNGYTGSWTPALNNMATTTYTFTPTTGQCAITTTLTITVNSNLTPTFTAVPSICSGATLSALPTISNNGFTGTWAPALDNTVTTTYSFTPAIEQCATSTTLTITVIPNVIPTFNAIAPICSGDALSALPIISNNGYTGTWTPALNNTATTTYTFNPTAGQCITPTTLTITVYALPQSNSVPPLYYCDPNNDGFGVFDLTQVIPVITGGNPYPVSFHETITDAEINGTVIPNPSAYPNIFENHQIIYIRVESVETPMCYKVITLELIVNPTPEAQKPNDYHVCDNNYDGFANFNLTTITSEVMGSINPATHSIVYYTNLADATSETNPITNLVDFTNQTVNAQTLWIRVENIATGCYDIVTLQLIVDPLPTTMQPSYTPYSLCDTSLPDQYEIFDLGSKIPDILMGQTGVNVTFYFSQADALAGINELPLLYTNAVPAVQTLWIRLENNDSGCFVLSTIDIRVEPIPSPIPPDEPYTICDTNQDGISAFNLNTLTSDILQGANYTITYHETLTDAELGNNPLVSPYFNLYPFVQFIYAAAVDNTNGCRSVIPIELHVDPQPEIPVNIDSVIQCDQDNNPQNQSMVFNLTQITPLVLAEQDLPASSYSVTYYTTQTNAISGLNPIINTTSYTGFNHQIIWIRIENNSTYCFAIGWFELLINPPLALTTPTPLNMCDDDNVPNNLYTVFDLTVKNSEITQGQPNMIVTYYPSHPVTASSIPIPNPTAYTNTIPAVQTLGVMVTNAQGCRSYTTLDIRVLPIPTPNNPHITVPEMVLPAQCETVAGSDVAVFDLTTYQNYITNGDPNVELHYFPSHTDLVNNTNEIVNPGSATVGDASIAGITINQIQYVYVAVSSKVFADYMGRKCYKEVQQGFIVNPLPVAAAVSDYQICENDPSGINDGIEIFDLTSQTTALLAGNQTTPTSNYSIRFYEDSTLTQPINTPSNYTNITNPQLIFVQITNTTTGCKSAVGSFTIKVNPKPTATAPANFETCDTDGVNDGFYTLDLSTYISGIIGSQTNVNTTFYNNLSDAQNGVNAIIDLINYQAYTHTLWIRVEDMTTGCYQLARFVLVVEKLAEPIITSESDTICVAYGSNTLISGTQLNSGITNNNYTFSWSLNGTVIPNATGPTHLVNTAAPGNYTVAATSNNPPLLGCTSLVSNTFTVIQSGPPVASNPAYTISNAFEDNQTVTVNVFGFGEYEYSLDDGPFQSSNIFQNLSSAPHTITIRDVKTNNSCGEIVLVDIQTIDYPHYFTPNNDSYHDTWNVTGLENKPARLYIFDRYGKLLKQLSTSGDGWDGTYNGHELPATDYWFKVEYPEGSEWKEFKAHFSLKR</sequence>
<evidence type="ECO:0000256" key="4">
    <source>
        <dbReference type="SAM" id="SignalP"/>
    </source>
</evidence>
<dbReference type="InterPro" id="IPR003343">
    <property type="entry name" value="Big_2"/>
</dbReference>
<dbReference type="Pfam" id="PF23759">
    <property type="entry name" value="GBD_T9SS_assoc"/>
    <property type="match status" value="1"/>
</dbReference>
<proteinExistence type="predicted"/>
<dbReference type="Pfam" id="PF13585">
    <property type="entry name" value="CHU_C"/>
    <property type="match status" value="1"/>
</dbReference>
<feature type="domain" description="PKD" evidence="5">
    <location>
        <begin position="339"/>
        <end position="386"/>
    </location>
</feature>
<dbReference type="InterPro" id="IPR026341">
    <property type="entry name" value="T9SS_type_B"/>
</dbReference>
<dbReference type="InterPro" id="IPR013783">
    <property type="entry name" value="Ig-like_fold"/>
</dbReference>
<evidence type="ECO:0000259" key="5">
    <source>
        <dbReference type="PROSITE" id="PS50093"/>
    </source>
</evidence>
<protein>
    <submittedName>
        <fullName evidence="7">T9SS type B sorting domain-containing protein</fullName>
    </submittedName>
</protein>
<dbReference type="OrthoDB" id="1287236at2"/>